<gene>
    <name evidence="1" type="ORF">HERILL_LOCUS9714</name>
</gene>
<organism evidence="1 2">
    <name type="scientific">Hermetia illucens</name>
    <name type="common">Black soldier fly</name>
    <dbReference type="NCBI Taxonomy" id="343691"/>
    <lineage>
        <taxon>Eukaryota</taxon>
        <taxon>Metazoa</taxon>
        <taxon>Ecdysozoa</taxon>
        <taxon>Arthropoda</taxon>
        <taxon>Hexapoda</taxon>
        <taxon>Insecta</taxon>
        <taxon>Pterygota</taxon>
        <taxon>Neoptera</taxon>
        <taxon>Endopterygota</taxon>
        <taxon>Diptera</taxon>
        <taxon>Brachycera</taxon>
        <taxon>Stratiomyomorpha</taxon>
        <taxon>Stratiomyidae</taxon>
        <taxon>Hermetiinae</taxon>
        <taxon>Hermetia</taxon>
    </lineage>
</organism>
<accession>A0A7R8UW38</accession>
<dbReference type="EMBL" id="LR899012">
    <property type="protein sequence ID" value="CAD7086978.1"/>
    <property type="molecule type" value="Genomic_DNA"/>
</dbReference>
<name>A0A7R8UW38_HERIL</name>
<sequence>MITKKGFVKAFKQFKPNLEEGWFQKITKASRASCADCDVEVSNRMKSAKDMGTCVMFECVIYSLLTSFRVISEEINRTGNGEAQREYHSFLHGCQDLVPNKDIHWKSDINKFNIEFDVKL</sequence>
<evidence type="ECO:0000313" key="1">
    <source>
        <dbReference type="EMBL" id="CAD7086978.1"/>
    </source>
</evidence>
<reference evidence="1 2" key="1">
    <citation type="submission" date="2020-11" db="EMBL/GenBank/DDBJ databases">
        <authorList>
            <person name="Wallbank WR R."/>
            <person name="Pardo Diaz C."/>
            <person name="Kozak K."/>
            <person name="Martin S."/>
            <person name="Jiggins C."/>
            <person name="Moest M."/>
            <person name="Warren A I."/>
            <person name="Generalovic N T."/>
            <person name="Byers J.R.P. K."/>
            <person name="Montejo-Kovacevich G."/>
            <person name="Yen C E."/>
        </authorList>
    </citation>
    <scope>NUCLEOTIDE SEQUENCE [LARGE SCALE GENOMIC DNA]</scope>
</reference>
<keyword evidence="2" id="KW-1185">Reference proteome</keyword>
<evidence type="ECO:0000313" key="2">
    <source>
        <dbReference type="Proteomes" id="UP000594454"/>
    </source>
</evidence>
<protein>
    <submittedName>
        <fullName evidence="1">Uncharacterized protein</fullName>
    </submittedName>
</protein>
<dbReference type="InParanoid" id="A0A7R8UW38"/>
<dbReference type="Proteomes" id="UP000594454">
    <property type="component" value="Chromosome 4"/>
</dbReference>
<dbReference type="AlphaFoldDB" id="A0A7R8UW38"/>
<proteinExistence type="predicted"/>